<gene>
    <name evidence="15" type="primary">rsmE</name>
    <name evidence="15" type="ORF">Lisr_2374</name>
</gene>
<dbReference type="Proteomes" id="UP000054761">
    <property type="component" value="Unassembled WGS sequence"/>
</dbReference>
<keyword evidence="8 12" id="KW-0808">Transferase</keyword>
<evidence type="ECO:0000259" key="14">
    <source>
        <dbReference type="Pfam" id="PF20260"/>
    </source>
</evidence>
<evidence type="ECO:0000256" key="2">
    <source>
        <dbReference type="ARBA" id="ARBA00005528"/>
    </source>
</evidence>
<evidence type="ECO:0000313" key="15">
    <source>
        <dbReference type="EMBL" id="KTD15029.1"/>
    </source>
</evidence>
<evidence type="ECO:0000259" key="13">
    <source>
        <dbReference type="Pfam" id="PF04452"/>
    </source>
</evidence>
<dbReference type="PANTHER" id="PTHR30027">
    <property type="entry name" value="RIBOSOMAL RNA SMALL SUBUNIT METHYLTRANSFERASE E"/>
    <property type="match status" value="1"/>
</dbReference>
<comment type="function">
    <text evidence="10 12">Specifically methylates the N3 position of the uracil ring of uridine 1498 (m3U1498) in 16S rRNA. Acts on the fully assembled 30S ribosomal subunit.</text>
</comment>
<comment type="similarity">
    <text evidence="2 12">Belongs to the RNA methyltransferase RsmE family.</text>
</comment>
<protein>
    <recommendedName>
        <fullName evidence="4 12">Ribosomal RNA small subunit methyltransferase E</fullName>
        <ecNumber evidence="3 12">2.1.1.193</ecNumber>
    </recommendedName>
</protein>
<dbReference type="OrthoDB" id="9815641at2"/>
<dbReference type="PATRIC" id="fig|454.4.peg.2595"/>
<evidence type="ECO:0000256" key="10">
    <source>
        <dbReference type="ARBA" id="ARBA00025699"/>
    </source>
</evidence>
<evidence type="ECO:0000256" key="4">
    <source>
        <dbReference type="ARBA" id="ARBA00013673"/>
    </source>
</evidence>
<dbReference type="PANTHER" id="PTHR30027:SF3">
    <property type="entry name" value="16S RRNA (URACIL(1498)-N(3))-METHYLTRANSFERASE"/>
    <property type="match status" value="1"/>
</dbReference>
<accession>A0A0W0V4L5</accession>
<dbReference type="RefSeq" id="WP_058502664.1">
    <property type="nucleotide sequence ID" value="NZ_CAAAJA010000002.1"/>
</dbReference>
<organism evidence="15 16">
    <name type="scientific">Legionella israelensis</name>
    <dbReference type="NCBI Taxonomy" id="454"/>
    <lineage>
        <taxon>Bacteria</taxon>
        <taxon>Pseudomonadati</taxon>
        <taxon>Pseudomonadota</taxon>
        <taxon>Gammaproteobacteria</taxon>
        <taxon>Legionellales</taxon>
        <taxon>Legionellaceae</taxon>
        <taxon>Legionella</taxon>
    </lineage>
</organism>
<dbReference type="InterPro" id="IPR015947">
    <property type="entry name" value="PUA-like_sf"/>
</dbReference>
<comment type="catalytic activity">
    <reaction evidence="11 12">
        <text>uridine(1498) in 16S rRNA + S-adenosyl-L-methionine = N(3)-methyluridine(1498) in 16S rRNA + S-adenosyl-L-homocysteine + H(+)</text>
        <dbReference type="Rhea" id="RHEA:42920"/>
        <dbReference type="Rhea" id="RHEA-COMP:10283"/>
        <dbReference type="Rhea" id="RHEA-COMP:10284"/>
        <dbReference type="ChEBI" id="CHEBI:15378"/>
        <dbReference type="ChEBI" id="CHEBI:57856"/>
        <dbReference type="ChEBI" id="CHEBI:59789"/>
        <dbReference type="ChEBI" id="CHEBI:65315"/>
        <dbReference type="ChEBI" id="CHEBI:74502"/>
        <dbReference type="EC" id="2.1.1.193"/>
    </reaction>
</comment>
<evidence type="ECO:0000256" key="11">
    <source>
        <dbReference type="ARBA" id="ARBA00047944"/>
    </source>
</evidence>
<dbReference type="EC" id="2.1.1.193" evidence="3 12"/>
<sequence length="242" mass="26532">MKNIRIYQAGDYQPGSLIQLTESAGQHVGVVLRMLPGEKITLFSGNNLEFDAVISTVHKKKVSVEILSVAEVNRESPLAIHLAQAMSKGERMEWVVQKAVELGVSSIQPLVTRRCVVKLDQQRAAKKIAQWQAIAVAACEQSGRNQLPLIHPILSFEEYLAQNQDVDKLILHPQTEKSWRHYSFNFDGLSLLIGPEGGFSQDEVRQALAAGFMPLSLGPRVLRTETAAIAAISILQAAGGDL</sequence>
<dbReference type="Pfam" id="PF04452">
    <property type="entry name" value="Methyltrans_RNA"/>
    <property type="match status" value="1"/>
</dbReference>
<dbReference type="SUPFAM" id="SSF75217">
    <property type="entry name" value="alpha/beta knot"/>
    <property type="match status" value="1"/>
</dbReference>
<dbReference type="InterPro" id="IPR029026">
    <property type="entry name" value="tRNA_m1G_MTases_N"/>
</dbReference>
<dbReference type="SUPFAM" id="SSF88697">
    <property type="entry name" value="PUA domain-like"/>
    <property type="match status" value="1"/>
</dbReference>
<keyword evidence="5 12" id="KW-0963">Cytoplasm</keyword>
<dbReference type="InterPro" id="IPR046886">
    <property type="entry name" value="RsmE_MTase_dom"/>
</dbReference>
<feature type="domain" description="Ribosomal RNA small subunit methyltransferase E PUA-like" evidence="14">
    <location>
        <begin position="20"/>
        <end position="67"/>
    </location>
</feature>
<keyword evidence="9 12" id="KW-0949">S-adenosyl-L-methionine</keyword>
<evidence type="ECO:0000256" key="7">
    <source>
        <dbReference type="ARBA" id="ARBA00022603"/>
    </source>
</evidence>
<evidence type="ECO:0000256" key="12">
    <source>
        <dbReference type="PIRNR" id="PIRNR015601"/>
    </source>
</evidence>
<evidence type="ECO:0000256" key="3">
    <source>
        <dbReference type="ARBA" id="ARBA00012328"/>
    </source>
</evidence>
<dbReference type="Gene3D" id="2.40.240.20">
    <property type="entry name" value="Hypothetical PUA domain-like, domain 1"/>
    <property type="match status" value="1"/>
</dbReference>
<reference evidence="15 16" key="1">
    <citation type="submission" date="2015-11" db="EMBL/GenBank/DDBJ databases">
        <title>Genomic analysis of 38 Legionella species identifies large and diverse effector repertoires.</title>
        <authorList>
            <person name="Burstein D."/>
            <person name="Amaro F."/>
            <person name="Zusman T."/>
            <person name="Lifshitz Z."/>
            <person name="Cohen O."/>
            <person name="Gilbert J.A."/>
            <person name="Pupko T."/>
            <person name="Shuman H.A."/>
            <person name="Segal G."/>
        </authorList>
    </citation>
    <scope>NUCLEOTIDE SEQUENCE [LARGE SCALE GENOMIC DNA]</scope>
    <source>
        <strain evidence="15 16">Bercovier 4</strain>
    </source>
</reference>
<evidence type="ECO:0000256" key="8">
    <source>
        <dbReference type="ARBA" id="ARBA00022679"/>
    </source>
</evidence>
<keyword evidence="16" id="KW-1185">Reference proteome</keyword>
<dbReference type="AlphaFoldDB" id="A0A0W0V4L5"/>
<dbReference type="PIRSF" id="PIRSF015601">
    <property type="entry name" value="MTase_slr0722"/>
    <property type="match status" value="1"/>
</dbReference>
<keyword evidence="6 12" id="KW-0698">rRNA processing</keyword>
<dbReference type="GO" id="GO:0005737">
    <property type="term" value="C:cytoplasm"/>
    <property type="evidence" value="ECO:0007669"/>
    <property type="project" value="UniProtKB-SubCell"/>
</dbReference>
<dbReference type="Gene3D" id="3.40.1280.10">
    <property type="match status" value="1"/>
</dbReference>
<proteinExistence type="inferred from homology"/>
<dbReference type="InterPro" id="IPR006700">
    <property type="entry name" value="RsmE"/>
</dbReference>
<dbReference type="NCBIfam" id="TIGR00046">
    <property type="entry name" value="RsmE family RNA methyltransferase"/>
    <property type="match status" value="1"/>
</dbReference>
<dbReference type="GO" id="GO:0070475">
    <property type="term" value="P:rRNA base methylation"/>
    <property type="evidence" value="ECO:0007669"/>
    <property type="project" value="TreeGrafter"/>
</dbReference>
<name>A0A0W0V4L5_9GAMM</name>
<evidence type="ECO:0000256" key="9">
    <source>
        <dbReference type="ARBA" id="ARBA00022691"/>
    </source>
</evidence>
<evidence type="ECO:0000256" key="5">
    <source>
        <dbReference type="ARBA" id="ARBA00022490"/>
    </source>
</evidence>
<dbReference type="CDD" id="cd18084">
    <property type="entry name" value="RsmE-like"/>
    <property type="match status" value="1"/>
</dbReference>
<dbReference type="EMBL" id="LNYH01000147">
    <property type="protein sequence ID" value="KTD15029.1"/>
    <property type="molecule type" value="Genomic_DNA"/>
</dbReference>
<dbReference type="InterPro" id="IPR029028">
    <property type="entry name" value="Alpha/beta_knot_MTases"/>
</dbReference>
<dbReference type="Pfam" id="PF20260">
    <property type="entry name" value="PUA_4"/>
    <property type="match status" value="1"/>
</dbReference>
<evidence type="ECO:0000313" key="16">
    <source>
        <dbReference type="Proteomes" id="UP000054761"/>
    </source>
</evidence>
<evidence type="ECO:0000256" key="1">
    <source>
        <dbReference type="ARBA" id="ARBA00004496"/>
    </source>
</evidence>
<evidence type="ECO:0000256" key="6">
    <source>
        <dbReference type="ARBA" id="ARBA00022552"/>
    </source>
</evidence>
<feature type="domain" description="Ribosomal RNA small subunit methyltransferase E methyltransferase" evidence="13">
    <location>
        <begin position="75"/>
        <end position="236"/>
    </location>
</feature>
<comment type="subcellular location">
    <subcellularLocation>
        <location evidence="1 12">Cytoplasm</location>
    </subcellularLocation>
</comment>
<dbReference type="InterPro" id="IPR046887">
    <property type="entry name" value="RsmE_PUA-like"/>
</dbReference>
<comment type="caution">
    <text evidence="15">The sequence shown here is derived from an EMBL/GenBank/DDBJ whole genome shotgun (WGS) entry which is preliminary data.</text>
</comment>
<dbReference type="NCBIfam" id="NF008692">
    <property type="entry name" value="PRK11713.1-5"/>
    <property type="match status" value="1"/>
</dbReference>
<dbReference type="STRING" id="454.Lisr_2374"/>
<dbReference type="GO" id="GO:0070042">
    <property type="term" value="F:rRNA (uridine-N3-)-methyltransferase activity"/>
    <property type="evidence" value="ECO:0007669"/>
    <property type="project" value="TreeGrafter"/>
</dbReference>
<keyword evidence="7 12" id="KW-0489">Methyltransferase</keyword>